<dbReference type="GO" id="GO:0016491">
    <property type="term" value="F:oxidoreductase activity"/>
    <property type="evidence" value="ECO:0007669"/>
    <property type="project" value="UniProtKB-KW"/>
</dbReference>
<keyword evidence="3" id="KW-1185">Reference proteome</keyword>
<proteinExistence type="predicted"/>
<evidence type="ECO:0000313" key="2">
    <source>
        <dbReference type="EMBL" id="MDT1064075.1"/>
    </source>
</evidence>
<reference evidence="3" key="1">
    <citation type="submission" date="2023-07" db="EMBL/GenBank/DDBJ databases">
        <title>Characterization of two Paracoccaceae strains isolated from Phycosphere and proposal of Xinfangfangia lacusdiani sp. nov.</title>
        <authorList>
            <person name="Deng Y."/>
            <person name="Zhang Y.Q."/>
        </authorList>
    </citation>
    <scope>NUCLEOTIDE SEQUENCE [LARGE SCALE GENOMIC DNA]</scope>
    <source>
        <strain evidence="3">CPCC 101403</strain>
    </source>
</reference>
<sequence length="184" mass="19272">MTTILGLSGSLRRGSFNAGLLRAAAELAPQGTTIEIGSIRDVPLYDGDLEARDGIPPAVASLQARLKAADGLLLVTPEYNNGIPGVFKNAIDWMSRGEGLGHFVAKPVAVIGASPGGFGTIMAQNHWLPVLRTLRCAVWAEGRLLVSRASGLFDANADLTDEKSRAALSDFIAGFASSLSARQV</sequence>
<evidence type="ECO:0000259" key="1">
    <source>
        <dbReference type="Pfam" id="PF03358"/>
    </source>
</evidence>
<dbReference type="EC" id="1.-.-.-" evidence="2"/>
<dbReference type="EMBL" id="JAVRQI010000017">
    <property type="protein sequence ID" value="MDT1064075.1"/>
    <property type="molecule type" value="Genomic_DNA"/>
</dbReference>
<dbReference type="PANTHER" id="PTHR30543:SF21">
    <property type="entry name" value="NAD(P)H-DEPENDENT FMN REDUCTASE LOT6"/>
    <property type="match status" value="1"/>
</dbReference>
<organism evidence="2 3">
    <name type="scientific">Paracoccus broussonetiae</name>
    <dbReference type="NCBI Taxonomy" id="3075834"/>
    <lineage>
        <taxon>Bacteria</taxon>
        <taxon>Pseudomonadati</taxon>
        <taxon>Pseudomonadota</taxon>
        <taxon>Alphaproteobacteria</taxon>
        <taxon>Rhodobacterales</taxon>
        <taxon>Paracoccaceae</taxon>
        <taxon>Paracoccus</taxon>
    </lineage>
</organism>
<accession>A0ABU3EIZ2</accession>
<dbReference type="InterPro" id="IPR005025">
    <property type="entry name" value="FMN_Rdtase-like_dom"/>
</dbReference>
<gene>
    <name evidence="2" type="ORF">RM190_19590</name>
</gene>
<dbReference type="Proteomes" id="UP001251085">
    <property type="component" value="Unassembled WGS sequence"/>
</dbReference>
<dbReference type="InterPro" id="IPR029039">
    <property type="entry name" value="Flavoprotein-like_sf"/>
</dbReference>
<dbReference type="InterPro" id="IPR050712">
    <property type="entry name" value="NAD(P)H-dep_reductase"/>
</dbReference>
<evidence type="ECO:0000313" key="3">
    <source>
        <dbReference type="Proteomes" id="UP001251085"/>
    </source>
</evidence>
<dbReference type="RefSeq" id="WP_311761164.1">
    <property type="nucleotide sequence ID" value="NZ_JAVRQI010000017.1"/>
</dbReference>
<comment type="caution">
    <text evidence="2">The sequence shown here is derived from an EMBL/GenBank/DDBJ whole genome shotgun (WGS) entry which is preliminary data.</text>
</comment>
<dbReference type="PANTHER" id="PTHR30543">
    <property type="entry name" value="CHROMATE REDUCTASE"/>
    <property type="match status" value="1"/>
</dbReference>
<feature type="domain" description="NADPH-dependent FMN reductase-like" evidence="1">
    <location>
        <begin position="3"/>
        <end position="149"/>
    </location>
</feature>
<protein>
    <submittedName>
        <fullName evidence="2">NADPH-dependent FMN reductase</fullName>
        <ecNumber evidence="2">1.-.-.-</ecNumber>
    </submittedName>
</protein>
<dbReference type="Pfam" id="PF03358">
    <property type="entry name" value="FMN_red"/>
    <property type="match status" value="1"/>
</dbReference>
<dbReference type="Gene3D" id="3.40.50.360">
    <property type="match status" value="1"/>
</dbReference>
<dbReference type="SUPFAM" id="SSF52218">
    <property type="entry name" value="Flavoproteins"/>
    <property type="match status" value="1"/>
</dbReference>
<name>A0ABU3EIZ2_9RHOB</name>
<keyword evidence="2" id="KW-0560">Oxidoreductase</keyword>